<evidence type="ECO:0000256" key="2">
    <source>
        <dbReference type="ARBA" id="ARBA00023239"/>
    </source>
</evidence>
<dbReference type="EC" id="4.1.1.36" evidence="3"/>
<dbReference type="InterPro" id="IPR005252">
    <property type="entry name" value="CoaBC"/>
</dbReference>
<feature type="domain" description="Flavoprotein" evidence="5">
    <location>
        <begin position="8"/>
        <end position="176"/>
    </location>
</feature>
<protein>
    <recommendedName>
        <fullName evidence="3">Coenzyme A biosynthesis bifunctional protein CoaBC</fullName>
    </recommendedName>
    <alternativeName>
        <fullName evidence="3">DNA/pantothenate metabolism flavoprotein</fullName>
    </alternativeName>
    <alternativeName>
        <fullName evidence="3">Phosphopantothenoylcysteine synthetase/decarboxylase</fullName>
        <shortName evidence="3">PPCS-PPCDC</shortName>
    </alternativeName>
    <domain>
        <recommendedName>
            <fullName evidence="3">Phosphopantothenoylcysteine decarboxylase</fullName>
            <shortName evidence="3">PPC decarboxylase</shortName>
            <shortName evidence="3">PPC-DC</shortName>
            <ecNumber evidence="3">4.1.1.36</ecNumber>
        </recommendedName>
        <alternativeName>
            <fullName evidence="3">CoaC</fullName>
        </alternativeName>
    </domain>
    <domain>
        <recommendedName>
            <fullName evidence="3">Phosphopantothenate--cysteine ligase</fullName>
            <ecNumber evidence="3">6.3.2.5</ecNumber>
        </recommendedName>
        <alternativeName>
            <fullName evidence="3">CoaB</fullName>
        </alternativeName>
        <alternativeName>
            <fullName evidence="3">Phosphopantothenoylcysteine synthetase</fullName>
            <shortName evidence="3">PPC synthetase</shortName>
            <shortName evidence="3">PPC-S</shortName>
        </alternativeName>
    </domain>
</protein>
<evidence type="ECO:0000256" key="3">
    <source>
        <dbReference type="HAMAP-Rule" id="MF_02225"/>
    </source>
</evidence>
<dbReference type="Pfam" id="PF02441">
    <property type="entry name" value="Flavoprotein"/>
    <property type="match status" value="1"/>
</dbReference>
<proteinExistence type="inferred from homology"/>
<comment type="cofactor">
    <cofactor evidence="3">
        <name>FMN</name>
        <dbReference type="ChEBI" id="CHEBI:58210"/>
    </cofactor>
    <text evidence="3">Binds 1 FMN per subunit.</text>
</comment>
<dbReference type="Gene3D" id="3.40.50.1950">
    <property type="entry name" value="Flavin prenyltransferase-like"/>
    <property type="match status" value="1"/>
</dbReference>
<organism evidence="7 8">
    <name type="scientific">Thiorhodococcus fuscus</name>
    <dbReference type="NCBI Taxonomy" id="527200"/>
    <lineage>
        <taxon>Bacteria</taxon>
        <taxon>Pseudomonadati</taxon>
        <taxon>Pseudomonadota</taxon>
        <taxon>Gammaproteobacteria</taxon>
        <taxon>Chromatiales</taxon>
        <taxon>Chromatiaceae</taxon>
        <taxon>Thiorhodococcus</taxon>
    </lineage>
</organism>
<dbReference type="Proteomes" id="UP001597337">
    <property type="component" value="Unassembled WGS sequence"/>
</dbReference>
<keyword evidence="3" id="KW-0460">Magnesium</keyword>
<evidence type="ECO:0000256" key="1">
    <source>
        <dbReference type="ARBA" id="ARBA00022793"/>
    </source>
</evidence>
<feature type="region of interest" description="Phosphopantothenoylcysteine decarboxylase" evidence="3">
    <location>
        <begin position="1"/>
        <end position="189"/>
    </location>
</feature>
<feature type="binding site" evidence="3">
    <location>
        <position position="340"/>
    </location>
    <ligand>
        <name>CTP</name>
        <dbReference type="ChEBI" id="CHEBI:37563"/>
    </ligand>
</feature>
<keyword evidence="2 3" id="KW-0456">Lyase</keyword>
<comment type="function">
    <text evidence="3">Catalyzes two sequential steps in the biosynthesis of coenzyme A. In the first step cysteine is conjugated to 4'-phosphopantothenate to form 4-phosphopantothenoylcysteine. In the second step the latter compound is decarboxylated to form 4'-phosphopantotheine.</text>
</comment>
<keyword evidence="3 4" id="KW-0288">FMN</keyword>
<comment type="pathway">
    <text evidence="3 4">Cofactor biosynthesis; coenzyme A biosynthesis; CoA from (R)-pantothenate: step 2/5.</text>
</comment>
<dbReference type="HAMAP" id="MF_02225">
    <property type="entry name" value="CoaBC"/>
    <property type="match status" value="1"/>
</dbReference>
<comment type="catalytic activity">
    <reaction evidence="3 4">
        <text>N-[(R)-4-phosphopantothenoyl]-L-cysteine + H(+) = (R)-4'-phosphopantetheine + CO2</text>
        <dbReference type="Rhea" id="RHEA:16793"/>
        <dbReference type="ChEBI" id="CHEBI:15378"/>
        <dbReference type="ChEBI" id="CHEBI:16526"/>
        <dbReference type="ChEBI" id="CHEBI:59458"/>
        <dbReference type="ChEBI" id="CHEBI:61723"/>
        <dbReference type="EC" id="4.1.1.36"/>
    </reaction>
</comment>
<dbReference type="EC" id="6.3.2.5" evidence="3"/>
<keyword evidence="1 3" id="KW-0210">Decarboxylase</keyword>
<dbReference type="Gene3D" id="3.40.50.10300">
    <property type="entry name" value="CoaB-like"/>
    <property type="match status" value="1"/>
</dbReference>
<comment type="similarity">
    <text evidence="3 4">In the N-terminal section; belongs to the HFCD (homo-oligomeric flavin containing Cys decarboxylase) superfamily.</text>
</comment>
<sequence length="403" mass="42930">MNQNRIRRLLLGVGGGIAAYKSVDLVRRLGAQGFEVRVVMTPAATQFVAPLTFQAVSGHPVRIETFDSEAEAGMDHIALARWADLLLIAPATADLMARLAAGMANDLLTTLALACEAPLVLAPAMNQAMWLHPATQDNLRRLADRGARILGPGEGAQACGEIGPGRMLEPAEIVAALSPPQASPLDGVRVLLTAGPTREPLDPVRFLGNRSSGRMGYALAESLSDLGARVVLVSGPTALPGPRVDALVRVETALEMHAAVMSRVADCDLFVATAAVADYRPERAADGKIKKSSEELTLRLVRNPDILSEVAASTPAPFTVGFAAETDRVSDYALGKLRDKKLDMIAANLVGAERGGFERDENALSVYWSDGSRDLPMMDKTRLAAELAALIAERYRERHVAST</sequence>
<keyword evidence="3 4" id="KW-0436">Ligase</keyword>
<comment type="caution">
    <text evidence="3">Lacks conserved residue(s) required for the propagation of feature annotation.</text>
</comment>
<feature type="binding site" evidence="3">
    <location>
        <position position="322"/>
    </location>
    <ligand>
        <name>CTP</name>
        <dbReference type="ChEBI" id="CHEBI:37563"/>
    </ligand>
</feature>
<dbReference type="InterPro" id="IPR007085">
    <property type="entry name" value="DNA/pantothenate-metab_flavo_C"/>
</dbReference>
<dbReference type="EMBL" id="JBHUHX010000061">
    <property type="protein sequence ID" value="MFD2113955.1"/>
    <property type="molecule type" value="Genomic_DNA"/>
</dbReference>
<dbReference type="PANTHER" id="PTHR14359:SF6">
    <property type="entry name" value="PHOSPHOPANTOTHENOYLCYSTEINE DECARBOXYLASE"/>
    <property type="match status" value="1"/>
</dbReference>
<comment type="similarity">
    <text evidence="3 4">In the C-terminal section; belongs to the PPC synthetase family.</text>
</comment>
<dbReference type="GO" id="GO:0004633">
    <property type="term" value="F:phosphopantothenoylcysteine decarboxylase activity"/>
    <property type="evidence" value="ECO:0007669"/>
    <property type="project" value="UniProtKB-EC"/>
</dbReference>
<evidence type="ECO:0000259" key="6">
    <source>
        <dbReference type="Pfam" id="PF04127"/>
    </source>
</evidence>
<keyword evidence="3" id="KW-0479">Metal-binding</keyword>
<dbReference type="InterPro" id="IPR036551">
    <property type="entry name" value="Flavin_trans-like"/>
</dbReference>
<evidence type="ECO:0000259" key="5">
    <source>
        <dbReference type="Pfam" id="PF02441"/>
    </source>
</evidence>
<comment type="catalytic activity">
    <reaction evidence="3 4">
        <text>(R)-4'-phosphopantothenate + L-cysteine + CTP = N-[(R)-4-phosphopantothenoyl]-L-cysteine + CMP + diphosphate + H(+)</text>
        <dbReference type="Rhea" id="RHEA:19397"/>
        <dbReference type="ChEBI" id="CHEBI:10986"/>
        <dbReference type="ChEBI" id="CHEBI:15378"/>
        <dbReference type="ChEBI" id="CHEBI:33019"/>
        <dbReference type="ChEBI" id="CHEBI:35235"/>
        <dbReference type="ChEBI" id="CHEBI:37563"/>
        <dbReference type="ChEBI" id="CHEBI:59458"/>
        <dbReference type="ChEBI" id="CHEBI:60377"/>
        <dbReference type="EC" id="6.3.2.5"/>
    </reaction>
</comment>
<name>A0ABW4YEB8_9GAMM</name>
<comment type="function">
    <text evidence="4">Catalyzes two steps in the biosynthesis of coenzyme A. In the first step cysteine is conjugated to 4'-phosphopantothenate to form 4-phosphopantothenoylcysteine, in the latter compound is decarboxylated to form 4'-phosphopantotheine.</text>
</comment>
<evidence type="ECO:0000313" key="8">
    <source>
        <dbReference type="Proteomes" id="UP001597337"/>
    </source>
</evidence>
<feature type="binding site" evidence="3">
    <location>
        <position position="288"/>
    </location>
    <ligand>
        <name>CTP</name>
        <dbReference type="ChEBI" id="CHEBI:37563"/>
    </ligand>
</feature>
<dbReference type="InterPro" id="IPR003382">
    <property type="entry name" value="Flavoprotein"/>
</dbReference>
<gene>
    <name evidence="3 7" type="primary">coaBC</name>
    <name evidence="7" type="ORF">ACFSJC_19070</name>
</gene>
<keyword evidence="8" id="KW-1185">Reference proteome</keyword>
<dbReference type="PANTHER" id="PTHR14359">
    <property type="entry name" value="HOMO-OLIGOMERIC FLAVIN CONTAINING CYS DECARBOXYLASE FAMILY"/>
    <property type="match status" value="1"/>
</dbReference>
<feature type="region of interest" description="Phosphopantothenate--cysteine ligase" evidence="3">
    <location>
        <begin position="190"/>
        <end position="403"/>
    </location>
</feature>
<feature type="active site" description="Proton donor" evidence="3">
    <location>
        <position position="159"/>
    </location>
</feature>
<dbReference type="Pfam" id="PF04127">
    <property type="entry name" value="DFP"/>
    <property type="match status" value="1"/>
</dbReference>
<dbReference type="SUPFAM" id="SSF52507">
    <property type="entry name" value="Homo-oligomeric flavin-containing Cys decarboxylases, HFCD"/>
    <property type="match status" value="1"/>
</dbReference>
<evidence type="ECO:0000256" key="4">
    <source>
        <dbReference type="RuleBase" id="RU364078"/>
    </source>
</evidence>
<dbReference type="InterPro" id="IPR035929">
    <property type="entry name" value="CoaB-like_sf"/>
</dbReference>
<comment type="pathway">
    <text evidence="3 4">Cofactor biosynthesis; coenzyme A biosynthesis; CoA from (R)-pantothenate: step 3/5.</text>
</comment>
<feature type="binding site" evidence="3">
    <location>
        <begin position="304"/>
        <end position="307"/>
    </location>
    <ligand>
        <name>CTP</name>
        <dbReference type="ChEBI" id="CHEBI:37563"/>
    </ligand>
</feature>
<dbReference type="NCBIfam" id="TIGR00521">
    <property type="entry name" value="coaBC_dfp"/>
    <property type="match status" value="1"/>
</dbReference>
<feature type="binding site" evidence="3">
    <location>
        <position position="336"/>
    </location>
    <ligand>
        <name>CTP</name>
        <dbReference type="ChEBI" id="CHEBI:37563"/>
    </ligand>
</feature>
<comment type="cofactor">
    <cofactor evidence="3">
        <name>Mg(2+)</name>
        <dbReference type="ChEBI" id="CHEBI:18420"/>
    </cofactor>
</comment>
<keyword evidence="3 4" id="KW-0285">Flavoprotein</keyword>
<dbReference type="GO" id="GO:0004632">
    <property type="term" value="F:phosphopantothenate--cysteine ligase activity"/>
    <property type="evidence" value="ECO:0007669"/>
    <property type="project" value="UniProtKB-EC"/>
</dbReference>
<dbReference type="RefSeq" id="WP_386028789.1">
    <property type="nucleotide sequence ID" value="NZ_JBHUHX010000061.1"/>
</dbReference>
<feature type="domain" description="DNA/pantothenate metabolism flavoprotein C-terminal" evidence="6">
    <location>
        <begin position="185"/>
        <end position="393"/>
    </location>
</feature>
<keyword evidence="3" id="KW-0511">Multifunctional enzyme</keyword>
<dbReference type="SUPFAM" id="SSF102645">
    <property type="entry name" value="CoaB-like"/>
    <property type="match status" value="1"/>
</dbReference>
<evidence type="ECO:0000313" key="7">
    <source>
        <dbReference type="EMBL" id="MFD2113955.1"/>
    </source>
</evidence>
<feature type="binding site" evidence="3">
    <location>
        <position position="278"/>
    </location>
    <ligand>
        <name>CTP</name>
        <dbReference type="ChEBI" id="CHEBI:37563"/>
    </ligand>
</feature>
<reference evidence="8" key="1">
    <citation type="journal article" date="2019" name="Int. J. Syst. Evol. Microbiol.">
        <title>The Global Catalogue of Microorganisms (GCM) 10K type strain sequencing project: providing services to taxonomists for standard genome sequencing and annotation.</title>
        <authorList>
            <consortium name="The Broad Institute Genomics Platform"/>
            <consortium name="The Broad Institute Genome Sequencing Center for Infectious Disease"/>
            <person name="Wu L."/>
            <person name="Ma J."/>
        </authorList>
    </citation>
    <scope>NUCLEOTIDE SEQUENCE [LARGE SCALE GENOMIC DNA]</scope>
    <source>
        <strain evidence="8">KACC 12597</strain>
    </source>
</reference>
<accession>A0ABW4YEB8</accession>
<comment type="caution">
    <text evidence="7">The sequence shown here is derived from an EMBL/GenBank/DDBJ whole genome shotgun (WGS) entry which is preliminary data.</text>
</comment>